<dbReference type="EMBL" id="WMIA01000016">
    <property type="protein sequence ID" value="MTF39768.1"/>
    <property type="molecule type" value="Genomic_DNA"/>
</dbReference>
<dbReference type="GO" id="GO:0009055">
    <property type="term" value="F:electron transfer activity"/>
    <property type="evidence" value="ECO:0007669"/>
    <property type="project" value="InterPro"/>
</dbReference>
<accession>A0A844GXS5</accession>
<protein>
    <submittedName>
        <fullName evidence="2">Dihem cytochrome c family protein</fullName>
    </submittedName>
</protein>
<keyword evidence="1" id="KW-0812">Transmembrane</keyword>
<dbReference type="AlphaFoldDB" id="A0A844GXS5"/>
<dbReference type="InterPro" id="IPR036909">
    <property type="entry name" value="Cyt_c-like_dom_sf"/>
</dbReference>
<evidence type="ECO:0000313" key="2">
    <source>
        <dbReference type="EMBL" id="MTF39768.1"/>
    </source>
</evidence>
<dbReference type="Pfam" id="PF09626">
    <property type="entry name" value="DHC"/>
    <property type="match status" value="1"/>
</dbReference>
<dbReference type="GO" id="GO:0020037">
    <property type="term" value="F:heme binding"/>
    <property type="evidence" value="ECO:0007669"/>
    <property type="project" value="InterPro"/>
</dbReference>
<dbReference type="Proteomes" id="UP000437131">
    <property type="component" value="Unassembled WGS sequence"/>
</dbReference>
<proteinExistence type="predicted"/>
<gene>
    <name evidence="2" type="ORF">GGC33_12645</name>
</gene>
<feature type="transmembrane region" description="Helical" evidence="1">
    <location>
        <begin position="29"/>
        <end position="49"/>
    </location>
</feature>
<evidence type="ECO:0000256" key="1">
    <source>
        <dbReference type="SAM" id="Phobius"/>
    </source>
</evidence>
<keyword evidence="1" id="KW-1133">Transmembrane helix</keyword>
<dbReference type="SUPFAM" id="SSF46626">
    <property type="entry name" value="Cytochrome c"/>
    <property type="match status" value="1"/>
</dbReference>
<reference evidence="2 3" key="1">
    <citation type="submission" date="2019-11" db="EMBL/GenBank/DDBJ databases">
        <title>Isolation of a new High Light Tolerant Cyanobacteria.</title>
        <authorList>
            <person name="Dobson Z."/>
            <person name="Vaughn N."/>
            <person name="Vaughn M."/>
            <person name="Fromme P."/>
            <person name="Mazor Y."/>
        </authorList>
    </citation>
    <scope>NUCLEOTIDE SEQUENCE [LARGE SCALE GENOMIC DNA]</scope>
    <source>
        <strain evidence="2 3">0216</strain>
    </source>
</reference>
<keyword evidence="1" id="KW-0472">Membrane</keyword>
<dbReference type="InterPro" id="IPR018588">
    <property type="entry name" value="Dihaem_cytochrome-c"/>
</dbReference>
<sequence length="188" mass="21479">MPPKRGGDNCQLFILRGIMFFRSKKRKKVTLPLILALTVLFCSIFGWGASLAMNHQSLTAGTKSVDKAVGNFVIGKDLYLENCSTCHIPIPPAVLPSETWQTILENPGNHYGVRIDGIVRFTQVLMWQYLQQYSRQLLKDEPRPKFIAQSRYFFALHPDIKFTTPVTHNTCIECHNRAIEFDYSVTNE</sequence>
<comment type="caution">
    <text evidence="2">The sequence shown here is derived from an EMBL/GenBank/DDBJ whole genome shotgun (WGS) entry which is preliminary data.</text>
</comment>
<organism evidence="2 3">
    <name type="scientific">Cyanobacterium aponinum 0216</name>
    <dbReference type="NCBI Taxonomy" id="2676140"/>
    <lineage>
        <taxon>Bacteria</taxon>
        <taxon>Bacillati</taxon>
        <taxon>Cyanobacteriota</taxon>
        <taxon>Cyanophyceae</taxon>
        <taxon>Oscillatoriophycideae</taxon>
        <taxon>Chroococcales</taxon>
        <taxon>Geminocystaceae</taxon>
        <taxon>Cyanobacterium</taxon>
    </lineage>
</organism>
<evidence type="ECO:0000313" key="3">
    <source>
        <dbReference type="Proteomes" id="UP000437131"/>
    </source>
</evidence>
<name>A0A844GXS5_9CHRO</name>